<dbReference type="EMBL" id="BAABFC010000016">
    <property type="protein sequence ID" value="GAA4501264.1"/>
    <property type="molecule type" value="Genomic_DNA"/>
</dbReference>
<evidence type="ECO:0000313" key="3">
    <source>
        <dbReference type="Proteomes" id="UP001501321"/>
    </source>
</evidence>
<organism evidence="2 3">
    <name type="scientific">Pseudaeromonas paramecii</name>
    <dbReference type="NCBI Taxonomy" id="2138166"/>
    <lineage>
        <taxon>Bacteria</taxon>
        <taxon>Pseudomonadati</taxon>
        <taxon>Pseudomonadota</taxon>
        <taxon>Gammaproteobacteria</taxon>
        <taxon>Aeromonadales</taxon>
        <taxon>Aeromonadaceae</taxon>
        <taxon>Pseudaeromonas</taxon>
    </lineage>
</organism>
<dbReference type="Proteomes" id="UP001501321">
    <property type="component" value="Unassembled WGS sequence"/>
</dbReference>
<dbReference type="Pfam" id="PF07238">
    <property type="entry name" value="PilZ"/>
    <property type="match status" value="1"/>
</dbReference>
<dbReference type="RefSeq" id="WP_345013508.1">
    <property type="nucleotide sequence ID" value="NZ_BAABFC010000016.1"/>
</dbReference>
<evidence type="ECO:0000259" key="1">
    <source>
        <dbReference type="Pfam" id="PF07238"/>
    </source>
</evidence>
<reference evidence="3" key="1">
    <citation type="journal article" date="2019" name="Int. J. Syst. Evol. Microbiol.">
        <title>The Global Catalogue of Microorganisms (GCM) 10K type strain sequencing project: providing services to taxonomists for standard genome sequencing and annotation.</title>
        <authorList>
            <consortium name="The Broad Institute Genomics Platform"/>
            <consortium name="The Broad Institute Genome Sequencing Center for Infectious Disease"/>
            <person name="Wu L."/>
            <person name="Ma J."/>
        </authorList>
    </citation>
    <scope>NUCLEOTIDE SEQUENCE [LARGE SCALE GENOMIC DNA]</scope>
    <source>
        <strain evidence="3">JCM 32226</strain>
    </source>
</reference>
<name>A0ABP8QG96_9GAMM</name>
<evidence type="ECO:0000313" key="2">
    <source>
        <dbReference type="EMBL" id="GAA4501264.1"/>
    </source>
</evidence>
<accession>A0ABP8QG96</accession>
<sequence>MSEEYFSIQHRLAVNLIPLPLGSPLPDLEQLEAELPEPFRLSNSIAHLEVGSHRALRNLSDELQPLVDIINQQSQKINVLLGFVLSMQDEPHQRHHTERFGAGGLTLCTALPLVPHQLVQLKIFLQEEAAAIFCYGRVTQVSPEGEQHRLQLEYARIRDEDRELLIRASLHVQSKQLKLRAQQRANSL</sequence>
<feature type="domain" description="PilZ" evidence="1">
    <location>
        <begin position="87"/>
        <end position="168"/>
    </location>
</feature>
<dbReference type="InterPro" id="IPR009875">
    <property type="entry name" value="PilZ_domain"/>
</dbReference>
<gene>
    <name evidence="2" type="ORF">GCM10023095_24170</name>
</gene>
<comment type="caution">
    <text evidence="2">The sequence shown here is derived from an EMBL/GenBank/DDBJ whole genome shotgun (WGS) entry which is preliminary data.</text>
</comment>
<proteinExistence type="predicted"/>
<keyword evidence="3" id="KW-1185">Reference proteome</keyword>
<protein>
    <recommendedName>
        <fullName evidence="1">PilZ domain-containing protein</fullName>
    </recommendedName>
</protein>